<feature type="transmembrane region" description="Helical" evidence="8">
    <location>
        <begin position="423"/>
        <end position="446"/>
    </location>
</feature>
<evidence type="ECO:0000256" key="2">
    <source>
        <dbReference type="ARBA" id="ARBA00007779"/>
    </source>
</evidence>
<dbReference type="InParanoid" id="A0A1Z5K6H0"/>
<dbReference type="Pfam" id="PF13967">
    <property type="entry name" value="RSN1_TM"/>
    <property type="match status" value="1"/>
</dbReference>
<feature type="transmembrane region" description="Helical" evidence="8">
    <location>
        <begin position="34"/>
        <end position="53"/>
    </location>
</feature>
<dbReference type="InterPro" id="IPR045122">
    <property type="entry name" value="Csc1-like"/>
</dbReference>
<dbReference type="Pfam" id="PF14703">
    <property type="entry name" value="PHM7_cyt"/>
    <property type="match status" value="1"/>
</dbReference>
<evidence type="ECO:0000313" key="13">
    <source>
        <dbReference type="Proteomes" id="UP000198406"/>
    </source>
</evidence>
<comment type="similarity">
    <text evidence="2">Belongs to the CSC1 (TC 1.A.17) family.</text>
</comment>
<feature type="domain" description="CSC1/OSCA1-like cytosolic" evidence="11">
    <location>
        <begin position="204"/>
        <end position="310"/>
    </location>
</feature>
<keyword evidence="3" id="KW-0813">Transport</keyword>
<comment type="caution">
    <text evidence="12">The sequence shown here is derived from an EMBL/GenBank/DDBJ whole genome shotgun (WGS) entry which is preliminary data.</text>
</comment>
<evidence type="ECO:0000259" key="11">
    <source>
        <dbReference type="Pfam" id="PF14703"/>
    </source>
</evidence>
<evidence type="ECO:0008006" key="14">
    <source>
        <dbReference type="Google" id="ProtNLM"/>
    </source>
</evidence>
<feature type="region of interest" description="Disordered" evidence="7">
    <location>
        <begin position="309"/>
        <end position="331"/>
    </location>
</feature>
<evidence type="ECO:0000256" key="8">
    <source>
        <dbReference type="SAM" id="Phobius"/>
    </source>
</evidence>
<feature type="transmembrane region" description="Helical" evidence="8">
    <location>
        <begin position="629"/>
        <end position="656"/>
    </location>
</feature>
<protein>
    <recommendedName>
        <fullName evidence="14">CSC1/OSCA1-like 7TM region domain-containing protein</fullName>
    </recommendedName>
</protein>
<evidence type="ECO:0000256" key="6">
    <source>
        <dbReference type="ARBA" id="ARBA00023136"/>
    </source>
</evidence>
<organism evidence="12 13">
    <name type="scientific">Fistulifera solaris</name>
    <name type="common">Oleaginous diatom</name>
    <dbReference type="NCBI Taxonomy" id="1519565"/>
    <lineage>
        <taxon>Eukaryota</taxon>
        <taxon>Sar</taxon>
        <taxon>Stramenopiles</taxon>
        <taxon>Ochrophyta</taxon>
        <taxon>Bacillariophyta</taxon>
        <taxon>Bacillariophyceae</taxon>
        <taxon>Bacillariophycidae</taxon>
        <taxon>Naviculales</taxon>
        <taxon>Naviculaceae</taxon>
        <taxon>Fistulifera</taxon>
    </lineage>
</organism>
<sequence length="807" mass="91015">MSQLEWMPRLLEEEGNSTSNEIQYNDKSILRDTAILYGSIFAVVWLLFCFVRLKYPRPYTVRRWTEKEELKTALAENQYGFISWVFMLQKFTDDEIMEQCGMDSLCFLRTLEMGAKLCLVGMLNALWLIPLYVTADESVETSNIDDAIVASTVANLPSSSARLIATALASYLLFGYTMYLIYVDFKWFIEMRHKYLKQRKPRNYAVYVRNIPKQFRTNADLTKYFQKCFSDDAVFESRVKAQLPNVTKLLQIRAKTVENLEYAVSVNDATGKRPTHKVKSKDKGTFEVDSIEGYASDLRALNRGIRKRTTLTDRRLSKHHTPDSPKSADNDAFSVTAADEERVNDLANQGKIFTKSETTESTDGENTSGGFVTFTSLNRASTAMQIVHHHEPFNMEVKQAPDPVDVFWANVGREHADLQIGSLISAAATLTLCLLWTIPIAFLSSISSVEGLKSQFGWVEDAIDAFPPLEPILQQIAPLFVIIFNALLPIILEALSMLEGPVSAAVVQASTFSKLAAFMIIQTFFVSAVAGSLLTTIKEIIDDPWSGIDLLANALPAKSTYFVQLVFVKTVVGFAVENLRIVALVMALLRKCIGPRYTEKQKHTTYYGLRPLADPSPFSFASNMASVNVFFFMVIFVYQVIAPITSYIVGLCFFVLHPSFLHQFVYIYPTNPDSGGVIWLNFIRIIQTCMVIGQVTIAGLLGIKQASIGAPLMFPLIIVTLLFNSYLRQEHFRVASYLPSIEATEAESEMSDSNDLCFLKDAYLQDELRNDYVYPDISEETATELDLRPKDKVDIEISKEEDNHYFE</sequence>
<evidence type="ECO:0000256" key="3">
    <source>
        <dbReference type="ARBA" id="ARBA00022448"/>
    </source>
</evidence>
<dbReference type="GO" id="GO:0005227">
    <property type="term" value="F:calcium-activated cation channel activity"/>
    <property type="evidence" value="ECO:0007669"/>
    <property type="project" value="InterPro"/>
</dbReference>
<dbReference type="EMBL" id="BDSP01000172">
    <property type="protein sequence ID" value="GAX21795.1"/>
    <property type="molecule type" value="Genomic_DNA"/>
</dbReference>
<feature type="transmembrane region" description="Helical" evidence="8">
    <location>
        <begin position="676"/>
        <end position="701"/>
    </location>
</feature>
<dbReference type="InterPro" id="IPR032880">
    <property type="entry name" value="CSC1/OSCA1-like_N"/>
</dbReference>
<evidence type="ECO:0000259" key="10">
    <source>
        <dbReference type="Pfam" id="PF13967"/>
    </source>
</evidence>
<gene>
    <name evidence="12" type="ORF">FisN_31Lh086</name>
</gene>
<dbReference type="Proteomes" id="UP000198406">
    <property type="component" value="Unassembled WGS sequence"/>
</dbReference>
<dbReference type="Pfam" id="PF02714">
    <property type="entry name" value="RSN1_7TM"/>
    <property type="match status" value="1"/>
</dbReference>
<name>A0A1Z5K6H0_FISSO</name>
<dbReference type="OrthoDB" id="1689567at2759"/>
<evidence type="ECO:0000256" key="1">
    <source>
        <dbReference type="ARBA" id="ARBA00004141"/>
    </source>
</evidence>
<evidence type="ECO:0000256" key="7">
    <source>
        <dbReference type="SAM" id="MobiDB-lite"/>
    </source>
</evidence>
<feature type="transmembrane region" description="Helical" evidence="8">
    <location>
        <begin position="515"/>
        <end position="541"/>
    </location>
</feature>
<dbReference type="PANTHER" id="PTHR13018:SF5">
    <property type="entry name" value="RE44586P"/>
    <property type="match status" value="1"/>
</dbReference>
<evidence type="ECO:0000313" key="12">
    <source>
        <dbReference type="EMBL" id="GAX21795.1"/>
    </source>
</evidence>
<feature type="transmembrane region" description="Helical" evidence="8">
    <location>
        <begin position="117"/>
        <end position="135"/>
    </location>
</feature>
<keyword evidence="5 8" id="KW-1133">Transmembrane helix</keyword>
<dbReference type="PANTHER" id="PTHR13018">
    <property type="entry name" value="PROBABLE MEMBRANE PROTEIN DUF221-RELATED"/>
    <property type="match status" value="1"/>
</dbReference>
<feature type="transmembrane region" description="Helical" evidence="8">
    <location>
        <begin position="708"/>
        <end position="727"/>
    </location>
</feature>
<dbReference type="InterPro" id="IPR027815">
    <property type="entry name" value="CSC1/OSCA1-like_cyt"/>
</dbReference>
<feature type="domain" description="CSC1/OSCA1-like N-terminal transmembrane" evidence="10">
    <location>
        <begin position="32"/>
        <end position="182"/>
    </location>
</feature>
<reference evidence="12 13" key="1">
    <citation type="journal article" date="2015" name="Plant Cell">
        <title>Oil accumulation by the oleaginous diatom Fistulifera solaris as revealed by the genome and transcriptome.</title>
        <authorList>
            <person name="Tanaka T."/>
            <person name="Maeda Y."/>
            <person name="Veluchamy A."/>
            <person name="Tanaka M."/>
            <person name="Abida H."/>
            <person name="Marechal E."/>
            <person name="Bowler C."/>
            <person name="Muto M."/>
            <person name="Sunaga Y."/>
            <person name="Tanaka M."/>
            <person name="Yoshino T."/>
            <person name="Taniguchi T."/>
            <person name="Fukuda Y."/>
            <person name="Nemoto M."/>
            <person name="Matsumoto M."/>
            <person name="Wong P.S."/>
            <person name="Aburatani S."/>
            <person name="Fujibuchi W."/>
        </authorList>
    </citation>
    <scope>NUCLEOTIDE SEQUENCE [LARGE SCALE GENOMIC DNA]</scope>
    <source>
        <strain evidence="12 13">JPCC DA0580</strain>
    </source>
</reference>
<evidence type="ECO:0000256" key="4">
    <source>
        <dbReference type="ARBA" id="ARBA00022692"/>
    </source>
</evidence>
<feature type="transmembrane region" description="Helical" evidence="8">
    <location>
        <begin position="561"/>
        <end position="589"/>
    </location>
</feature>
<evidence type="ECO:0000259" key="9">
    <source>
        <dbReference type="Pfam" id="PF02714"/>
    </source>
</evidence>
<feature type="compositionally biased region" description="Basic and acidic residues" evidence="7">
    <location>
        <begin position="310"/>
        <end position="329"/>
    </location>
</feature>
<feature type="domain" description="CSC1/OSCA1-like 7TM region" evidence="9">
    <location>
        <begin position="423"/>
        <end position="701"/>
    </location>
</feature>
<comment type="subcellular location">
    <subcellularLocation>
        <location evidence="1">Membrane</location>
        <topology evidence="1">Multi-pass membrane protein</topology>
    </subcellularLocation>
</comment>
<evidence type="ECO:0000256" key="5">
    <source>
        <dbReference type="ARBA" id="ARBA00022989"/>
    </source>
</evidence>
<dbReference type="InterPro" id="IPR003864">
    <property type="entry name" value="CSC1/OSCA1-like_7TM"/>
</dbReference>
<dbReference type="GO" id="GO:0005886">
    <property type="term" value="C:plasma membrane"/>
    <property type="evidence" value="ECO:0007669"/>
    <property type="project" value="TreeGrafter"/>
</dbReference>
<keyword evidence="13" id="KW-1185">Reference proteome</keyword>
<proteinExistence type="inferred from homology"/>
<keyword evidence="6 8" id="KW-0472">Membrane</keyword>
<dbReference type="AlphaFoldDB" id="A0A1Z5K6H0"/>
<feature type="transmembrane region" description="Helical" evidence="8">
    <location>
        <begin position="476"/>
        <end position="495"/>
    </location>
</feature>
<accession>A0A1Z5K6H0</accession>
<keyword evidence="4 8" id="KW-0812">Transmembrane</keyword>
<feature type="transmembrane region" description="Helical" evidence="8">
    <location>
        <begin position="163"/>
        <end position="189"/>
    </location>
</feature>